<gene>
    <name evidence="1" type="ORF">DGAL_LOCUS16290</name>
</gene>
<accession>A0A8J2S3B6</accession>
<dbReference type="EMBL" id="CAKKLH010000327">
    <property type="protein sequence ID" value="CAH0112557.1"/>
    <property type="molecule type" value="Genomic_DNA"/>
</dbReference>
<dbReference type="AlphaFoldDB" id="A0A8J2S3B6"/>
<name>A0A8J2S3B6_9CRUS</name>
<comment type="caution">
    <text evidence="1">The sequence shown here is derived from an EMBL/GenBank/DDBJ whole genome shotgun (WGS) entry which is preliminary data.</text>
</comment>
<sequence>MLRDLNPFERRICFIKRLKSRRQRTPSSYRNVNPALRPQAVHSIGVEHCNSSLKALLFIYSKFVSEINVRRASRDAGDVAYTGRHKSSMSVWAMAIRIGLILEDEMLSIGGSLHSGGGKPFFSHMIQSRHFSPILVQNCTDLVIADHHQWITNKFTLKKRIKKGEKMFLPCVLMSYWAVTGGVCCFIGEWGWKWNPERLVLLYGTNVYNSTPFAKFYGRRTRDSFIHTADPENPATFSSLRSYVEMATTQVFGKSLPICALDPCL</sequence>
<keyword evidence="2" id="KW-1185">Reference proteome</keyword>
<evidence type="ECO:0000313" key="1">
    <source>
        <dbReference type="EMBL" id="CAH0112557.1"/>
    </source>
</evidence>
<organism evidence="1 2">
    <name type="scientific">Daphnia galeata</name>
    <dbReference type="NCBI Taxonomy" id="27404"/>
    <lineage>
        <taxon>Eukaryota</taxon>
        <taxon>Metazoa</taxon>
        <taxon>Ecdysozoa</taxon>
        <taxon>Arthropoda</taxon>
        <taxon>Crustacea</taxon>
        <taxon>Branchiopoda</taxon>
        <taxon>Diplostraca</taxon>
        <taxon>Cladocera</taxon>
        <taxon>Anomopoda</taxon>
        <taxon>Daphniidae</taxon>
        <taxon>Daphnia</taxon>
    </lineage>
</organism>
<protein>
    <submittedName>
        <fullName evidence="1">Uncharacterized protein</fullName>
    </submittedName>
</protein>
<dbReference type="Proteomes" id="UP000789390">
    <property type="component" value="Unassembled WGS sequence"/>
</dbReference>
<reference evidence="1" key="1">
    <citation type="submission" date="2021-11" db="EMBL/GenBank/DDBJ databases">
        <authorList>
            <person name="Schell T."/>
        </authorList>
    </citation>
    <scope>NUCLEOTIDE SEQUENCE</scope>
    <source>
        <strain evidence="1">M5</strain>
    </source>
</reference>
<evidence type="ECO:0000313" key="2">
    <source>
        <dbReference type="Proteomes" id="UP000789390"/>
    </source>
</evidence>
<proteinExistence type="predicted"/>